<comment type="caution">
    <text evidence="2">The sequence shown here is derived from an EMBL/GenBank/DDBJ whole genome shotgun (WGS) entry which is preliminary data.</text>
</comment>
<reference evidence="3" key="1">
    <citation type="submission" date="2019-07" db="EMBL/GenBank/DDBJ databases">
        <title>De Novo Assembly of kiwifruit Actinidia rufa.</title>
        <authorList>
            <person name="Sugita-Konishi S."/>
            <person name="Sato K."/>
            <person name="Mori E."/>
            <person name="Abe Y."/>
            <person name="Kisaki G."/>
            <person name="Hamano K."/>
            <person name="Suezawa K."/>
            <person name="Otani M."/>
            <person name="Fukuda T."/>
            <person name="Manabe T."/>
            <person name="Gomi K."/>
            <person name="Tabuchi M."/>
            <person name="Akimitsu K."/>
            <person name="Kataoka I."/>
        </authorList>
    </citation>
    <scope>NUCLEOTIDE SEQUENCE [LARGE SCALE GENOMIC DNA]</scope>
    <source>
        <strain evidence="3">cv. Fuchu</strain>
    </source>
</reference>
<dbReference type="EMBL" id="BJWL01000357">
    <property type="protein sequence ID" value="GFS40674.1"/>
    <property type="molecule type" value="Genomic_DNA"/>
</dbReference>
<feature type="region of interest" description="Disordered" evidence="1">
    <location>
        <begin position="37"/>
        <end position="70"/>
    </location>
</feature>
<protein>
    <submittedName>
        <fullName evidence="2">Uncharacterized protein</fullName>
    </submittedName>
</protein>
<evidence type="ECO:0000313" key="3">
    <source>
        <dbReference type="Proteomes" id="UP000585474"/>
    </source>
</evidence>
<gene>
    <name evidence="2" type="ORF">Acr_00g0069770</name>
</gene>
<dbReference type="Proteomes" id="UP000585474">
    <property type="component" value="Unassembled WGS sequence"/>
</dbReference>
<accession>A0A7J0DRB7</accession>
<proteinExistence type="predicted"/>
<dbReference type="AlphaFoldDB" id="A0A7J0DRB7"/>
<name>A0A7J0DRB7_9ERIC</name>
<evidence type="ECO:0000313" key="2">
    <source>
        <dbReference type="EMBL" id="GFS40674.1"/>
    </source>
</evidence>
<organism evidence="2 3">
    <name type="scientific">Actinidia rufa</name>
    <dbReference type="NCBI Taxonomy" id="165716"/>
    <lineage>
        <taxon>Eukaryota</taxon>
        <taxon>Viridiplantae</taxon>
        <taxon>Streptophyta</taxon>
        <taxon>Embryophyta</taxon>
        <taxon>Tracheophyta</taxon>
        <taxon>Spermatophyta</taxon>
        <taxon>Magnoliopsida</taxon>
        <taxon>eudicotyledons</taxon>
        <taxon>Gunneridae</taxon>
        <taxon>Pentapetalae</taxon>
        <taxon>asterids</taxon>
        <taxon>Ericales</taxon>
        <taxon>Actinidiaceae</taxon>
        <taxon>Actinidia</taxon>
    </lineage>
</organism>
<feature type="region of interest" description="Disordered" evidence="1">
    <location>
        <begin position="113"/>
        <end position="154"/>
    </location>
</feature>
<evidence type="ECO:0000256" key="1">
    <source>
        <dbReference type="SAM" id="MobiDB-lite"/>
    </source>
</evidence>
<sequence length="154" mass="16802">MGWLCIAYDIFLEFSNSEEPLHGGGPEAIVGFVKSDGDRPIQNGGDGAQVPTDTHRHHQQKNTARPNSPKLLLQSQMGIEKMGWLCIACDVFLEFSDLEEPLHSGGPEAIVGFVEGDGDRPIQNGGDGAQVPTDTHWHHQQKNTVQPNSPKLLL</sequence>
<feature type="compositionally biased region" description="Polar residues" evidence="1">
    <location>
        <begin position="142"/>
        <end position="154"/>
    </location>
</feature>
<keyword evidence="3" id="KW-1185">Reference proteome</keyword>